<evidence type="ECO:0000256" key="6">
    <source>
        <dbReference type="SAM" id="Phobius"/>
    </source>
</evidence>
<name>W6MSN2_9ASCO</name>
<dbReference type="Pfam" id="PF07690">
    <property type="entry name" value="MFS_1"/>
    <property type="match status" value="1"/>
</dbReference>
<keyword evidence="9" id="KW-1185">Reference proteome</keyword>
<organism evidence="8 9">
    <name type="scientific">Kuraishia capsulata CBS 1993</name>
    <dbReference type="NCBI Taxonomy" id="1382522"/>
    <lineage>
        <taxon>Eukaryota</taxon>
        <taxon>Fungi</taxon>
        <taxon>Dikarya</taxon>
        <taxon>Ascomycota</taxon>
        <taxon>Saccharomycotina</taxon>
        <taxon>Pichiomycetes</taxon>
        <taxon>Pichiales</taxon>
        <taxon>Pichiaceae</taxon>
        <taxon>Kuraishia</taxon>
    </lineage>
</organism>
<evidence type="ECO:0000259" key="7">
    <source>
        <dbReference type="PROSITE" id="PS50850"/>
    </source>
</evidence>
<dbReference type="OrthoDB" id="2130629at2759"/>
<dbReference type="GO" id="GO:0022857">
    <property type="term" value="F:transmembrane transporter activity"/>
    <property type="evidence" value="ECO:0007669"/>
    <property type="project" value="InterPro"/>
</dbReference>
<feature type="transmembrane region" description="Helical" evidence="6">
    <location>
        <begin position="381"/>
        <end position="399"/>
    </location>
</feature>
<feature type="region of interest" description="Disordered" evidence="5">
    <location>
        <begin position="530"/>
        <end position="557"/>
    </location>
</feature>
<dbReference type="Proteomes" id="UP000019384">
    <property type="component" value="Unassembled WGS sequence"/>
</dbReference>
<dbReference type="GO" id="GO:0016020">
    <property type="term" value="C:membrane"/>
    <property type="evidence" value="ECO:0007669"/>
    <property type="project" value="UniProtKB-SubCell"/>
</dbReference>
<feature type="transmembrane region" description="Helical" evidence="6">
    <location>
        <begin position="276"/>
        <end position="295"/>
    </location>
</feature>
<dbReference type="EMBL" id="HG793125">
    <property type="protein sequence ID" value="CDK24795.1"/>
    <property type="molecule type" value="Genomic_DNA"/>
</dbReference>
<feature type="transmembrane region" description="Helical" evidence="6">
    <location>
        <begin position="246"/>
        <end position="264"/>
    </location>
</feature>
<dbReference type="InterPro" id="IPR020846">
    <property type="entry name" value="MFS_dom"/>
</dbReference>
<reference evidence="8" key="1">
    <citation type="submission" date="2013-12" db="EMBL/GenBank/DDBJ databases">
        <authorList>
            <person name="Genoscope - CEA"/>
        </authorList>
    </citation>
    <scope>NUCLEOTIDE SEQUENCE</scope>
    <source>
        <strain evidence="8">CBS 1993</strain>
    </source>
</reference>
<comment type="subcellular location">
    <subcellularLocation>
        <location evidence="1">Membrane</location>
        <topology evidence="1">Multi-pass membrane protein</topology>
    </subcellularLocation>
</comment>
<evidence type="ECO:0000313" key="8">
    <source>
        <dbReference type="EMBL" id="CDK24795.1"/>
    </source>
</evidence>
<dbReference type="HOGENOM" id="CLU_000960_27_3_1"/>
<evidence type="ECO:0000256" key="2">
    <source>
        <dbReference type="ARBA" id="ARBA00022692"/>
    </source>
</evidence>
<evidence type="ECO:0000313" key="9">
    <source>
        <dbReference type="Proteomes" id="UP000019384"/>
    </source>
</evidence>
<dbReference type="InterPro" id="IPR011701">
    <property type="entry name" value="MFS"/>
</dbReference>
<sequence>MVLSGETELPLQKDEKDALELQGLVEAQRHLMIDPEKRPAQFKTFFQELLCLGTLVFAPAAASMSQTAYQISLNKVSEEFNVTGGLLTWAVTSISLANGSVLLFMGGLADGIGRKNAIVISFIAYALFSLIGGFMHNFVALCIMRAIQGMFVAGAVPAGAAVVGTSYMAGKRKNKAMACFAAGAPIGAVLGFVVGGVCCQVLSWRAVQFFYTILFGLLSITAYFSIPNDKVITMKAIKETFKDLDYGGTLLSVAGFVLICFSLTQVDATKKEWKTPYIIALLIVGFFLIVGLGFYEYYVPKNPLMPPRLWKNGNFVCVISIMCFSWMSFNGSITFYAILYFEEVLKYSPLHTTACFLPLPVAGIMVNIFAGLTLHKIPGKFLVIVGQIGFLIAGILWATQSIHRLYWSGPFLSFICLVIGADLTYNVANQVTLSAIPKHMQGKAAGVFNMSIQLAASVALGITSAIVSARNPYYGTSEETKHIPELFDGFKNAYYFAIGCSSISLLLAVFVLKVGTTGNAKDLEREIEENRELEDRDTTREEVIQEESNIGKKEETL</sequence>
<feature type="domain" description="Major facilitator superfamily (MFS) profile" evidence="7">
    <location>
        <begin position="46"/>
        <end position="516"/>
    </location>
</feature>
<evidence type="ECO:0000256" key="4">
    <source>
        <dbReference type="ARBA" id="ARBA00023136"/>
    </source>
</evidence>
<evidence type="ECO:0000256" key="1">
    <source>
        <dbReference type="ARBA" id="ARBA00004141"/>
    </source>
</evidence>
<accession>W6MSN2</accession>
<feature type="transmembrane region" description="Helical" evidence="6">
    <location>
        <begin position="493"/>
        <end position="512"/>
    </location>
</feature>
<gene>
    <name evidence="8" type="ORF">KUCA_T00000761001</name>
</gene>
<feature type="transmembrane region" description="Helical" evidence="6">
    <location>
        <begin position="179"/>
        <end position="203"/>
    </location>
</feature>
<dbReference type="PROSITE" id="PS00216">
    <property type="entry name" value="SUGAR_TRANSPORT_1"/>
    <property type="match status" value="1"/>
</dbReference>
<dbReference type="InterPro" id="IPR036259">
    <property type="entry name" value="MFS_trans_sf"/>
</dbReference>
<dbReference type="PROSITE" id="PS50850">
    <property type="entry name" value="MFS"/>
    <property type="match status" value="1"/>
</dbReference>
<feature type="transmembrane region" description="Helical" evidence="6">
    <location>
        <begin position="117"/>
        <end position="140"/>
    </location>
</feature>
<dbReference type="PANTHER" id="PTHR42718:SF23">
    <property type="entry name" value="MAJOR FACILITATOR SUPERFAMILY (MFS) PROFILE DOMAIN-CONTAINING PROTEIN"/>
    <property type="match status" value="1"/>
</dbReference>
<dbReference type="GeneID" id="34518198"/>
<feature type="transmembrane region" description="Helical" evidence="6">
    <location>
        <begin position="405"/>
        <end position="425"/>
    </location>
</feature>
<keyword evidence="4 6" id="KW-0472">Membrane</keyword>
<dbReference type="AlphaFoldDB" id="W6MSN2"/>
<feature type="transmembrane region" description="Helical" evidence="6">
    <location>
        <begin position="315"/>
        <end position="338"/>
    </location>
</feature>
<dbReference type="RefSeq" id="XP_022456810.1">
    <property type="nucleotide sequence ID" value="XM_022605331.1"/>
</dbReference>
<dbReference type="SUPFAM" id="SSF103473">
    <property type="entry name" value="MFS general substrate transporter"/>
    <property type="match status" value="1"/>
</dbReference>
<dbReference type="Gene3D" id="1.20.1720.10">
    <property type="entry name" value="Multidrug resistance protein D"/>
    <property type="match status" value="1"/>
</dbReference>
<feature type="transmembrane region" description="Helical" evidence="6">
    <location>
        <begin position="146"/>
        <end position="167"/>
    </location>
</feature>
<feature type="transmembrane region" description="Helical" evidence="6">
    <location>
        <begin position="86"/>
        <end position="105"/>
    </location>
</feature>
<proteinExistence type="predicted"/>
<dbReference type="InterPro" id="IPR005829">
    <property type="entry name" value="Sugar_transporter_CS"/>
</dbReference>
<keyword evidence="2 6" id="KW-0812">Transmembrane</keyword>
<feature type="transmembrane region" description="Helical" evidence="6">
    <location>
        <begin position="209"/>
        <end position="226"/>
    </location>
</feature>
<dbReference type="Gene3D" id="1.20.1250.20">
    <property type="entry name" value="MFS general substrate transporter like domains"/>
    <property type="match status" value="1"/>
</dbReference>
<feature type="transmembrane region" description="Helical" evidence="6">
    <location>
        <begin position="350"/>
        <end position="374"/>
    </location>
</feature>
<reference evidence="8" key="2">
    <citation type="submission" date="2014-02" db="EMBL/GenBank/DDBJ databases">
        <title>Complete DNA sequence of /Kuraishia capsulata/ illustrates novel genomic features among budding yeasts (/Saccharomycotina/).</title>
        <authorList>
            <person name="Morales L."/>
            <person name="Noel B."/>
            <person name="Porcel B."/>
            <person name="Marcet-Houben M."/>
            <person name="Hullo M-F."/>
            <person name="Sacerdot C."/>
            <person name="Tekaia F."/>
            <person name="Leh-Louis V."/>
            <person name="Despons L."/>
            <person name="Khanna V."/>
            <person name="Aury J-M."/>
            <person name="Barbe V."/>
            <person name="Couloux A."/>
            <person name="Labadie K."/>
            <person name="Pelletier E."/>
            <person name="Souciet J-L."/>
            <person name="Boekhout T."/>
            <person name="Gabaldon T."/>
            <person name="Wincker P."/>
            <person name="Dujon B."/>
        </authorList>
    </citation>
    <scope>NUCLEOTIDE SEQUENCE</scope>
    <source>
        <strain evidence="8">CBS 1993</strain>
    </source>
</reference>
<feature type="transmembrane region" description="Helical" evidence="6">
    <location>
        <begin position="446"/>
        <end position="467"/>
    </location>
</feature>
<evidence type="ECO:0000256" key="3">
    <source>
        <dbReference type="ARBA" id="ARBA00022989"/>
    </source>
</evidence>
<protein>
    <recommendedName>
        <fullName evidence="7">Major facilitator superfamily (MFS) profile domain-containing protein</fullName>
    </recommendedName>
</protein>
<dbReference type="PANTHER" id="PTHR42718">
    <property type="entry name" value="MAJOR FACILITATOR SUPERFAMILY MULTIDRUG TRANSPORTER MFSC"/>
    <property type="match status" value="1"/>
</dbReference>
<feature type="transmembrane region" description="Helical" evidence="6">
    <location>
        <begin position="45"/>
        <end position="66"/>
    </location>
</feature>
<dbReference type="STRING" id="1382522.W6MSN2"/>
<keyword evidence="3 6" id="KW-1133">Transmembrane helix</keyword>
<evidence type="ECO:0000256" key="5">
    <source>
        <dbReference type="SAM" id="MobiDB-lite"/>
    </source>
</evidence>